<dbReference type="EMBL" id="MU825398">
    <property type="protein sequence ID" value="KAJ7393397.1"/>
    <property type="molecule type" value="Genomic_DNA"/>
</dbReference>
<evidence type="ECO:0000313" key="1">
    <source>
        <dbReference type="EMBL" id="KAJ7393397.1"/>
    </source>
</evidence>
<reference evidence="1" key="1">
    <citation type="submission" date="2023-01" db="EMBL/GenBank/DDBJ databases">
        <title>Genome assembly of the deep-sea coral Lophelia pertusa.</title>
        <authorList>
            <person name="Herrera S."/>
            <person name="Cordes E."/>
        </authorList>
    </citation>
    <scope>NUCLEOTIDE SEQUENCE</scope>
    <source>
        <strain evidence="1">USNM1676648</strain>
        <tissue evidence="1">Polyp</tissue>
    </source>
</reference>
<gene>
    <name evidence="1" type="ORF">OS493_006370</name>
</gene>
<dbReference type="OrthoDB" id="5974050at2759"/>
<sequence length="162" mass="18227">MASREPIIDDLELLYQPLVGMEFSGTYNGVFTMPQTGNLRDVLKIETDPLATTLSGITNHVLKNYGTRIWKGITGPEDGRRYHDYWLWVEPGFSKVLLKGSSYDFKISQCTPFECGGGTFTHGVSIQVTQIKVSSYGSSYKKRSSVEREDYPVPDISQLNIF</sequence>
<organism evidence="1 2">
    <name type="scientific">Desmophyllum pertusum</name>
    <dbReference type="NCBI Taxonomy" id="174260"/>
    <lineage>
        <taxon>Eukaryota</taxon>
        <taxon>Metazoa</taxon>
        <taxon>Cnidaria</taxon>
        <taxon>Anthozoa</taxon>
        <taxon>Hexacorallia</taxon>
        <taxon>Scleractinia</taxon>
        <taxon>Caryophylliina</taxon>
        <taxon>Caryophylliidae</taxon>
        <taxon>Desmophyllum</taxon>
    </lineage>
</organism>
<comment type="caution">
    <text evidence="1">The sequence shown here is derived from an EMBL/GenBank/DDBJ whole genome shotgun (WGS) entry which is preliminary data.</text>
</comment>
<accession>A0A9X0A4S3</accession>
<name>A0A9X0A4S3_9CNID</name>
<keyword evidence="2" id="KW-1185">Reference proteome</keyword>
<proteinExistence type="predicted"/>
<dbReference type="Proteomes" id="UP001163046">
    <property type="component" value="Unassembled WGS sequence"/>
</dbReference>
<dbReference type="AlphaFoldDB" id="A0A9X0A4S3"/>
<protein>
    <submittedName>
        <fullName evidence="1">Uncharacterized protein</fullName>
    </submittedName>
</protein>
<evidence type="ECO:0000313" key="2">
    <source>
        <dbReference type="Proteomes" id="UP001163046"/>
    </source>
</evidence>